<accession>A0A367ZNS7</accession>
<evidence type="ECO:0000259" key="1">
    <source>
        <dbReference type="PROSITE" id="PS50844"/>
    </source>
</evidence>
<dbReference type="InterPro" id="IPR057736">
    <property type="entry name" value="SAF_PseI/NeuA/NeuB"/>
</dbReference>
<evidence type="ECO:0000313" key="2">
    <source>
        <dbReference type="EMBL" id="RCK79778.1"/>
    </source>
</evidence>
<dbReference type="EMBL" id="QOQW01000010">
    <property type="protein sequence ID" value="RCK79778.1"/>
    <property type="molecule type" value="Genomic_DNA"/>
</dbReference>
<evidence type="ECO:0000313" key="3">
    <source>
        <dbReference type="Proteomes" id="UP000252355"/>
    </source>
</evidence>
<dbReference type="Gene3D" id="3.90.1210.10">
    <property type="entry name" value="Antifreeze-like/N-acetylneuraminic acid synthase C-terminal domain"/>
    <property type="match status" value="1"/>
</dbReference>
<protein>
    <submittedName>
        <fullName evidence="2">N-acetylneuraminate synthase</fullName>
    </submittedName>
</protein>
<comment type="caution">
    <text evidence="2">The sequence shown here is derived from an EMBL/GenBank/DDBJ whole genome shotgun (WGS) entry which is preliminary data.</text>
</comment>
<dbReference type="InterPro" id="IPR020007">
    <property type="entry name" value="NeuB/NeuA"/>
</dbReference>
<name>A0A367ZNS7_9BACT</name>
<dbReference type="CDD" id="cd11615">
    <property type="entry name" value="SAF_NeuB_like"/>
    <property type="match status" value="1"/>
</dbReference>
<dbReference type="PANTHER" id="PTHR42966:SF1">
    <property type="entry name" value="SIALIC ACID SYNTHASE"/>
    <property type="match status" value="1"/>
</dbReference>
<dbReference type="GO" id="GO:0047444">
    <property type="term" value="F:N-acylneuraminate-9-phosphate synthase activity"/>
    <property type="evidence" value="ECO:0007669"/>
    <property type="project" value="TreeGrafter"/>
</dbReference>
<dbReference type="InterPro" id="IPR013785">
    <property type="entry name" value="Aldolase_TIM"/>
</dbReference>
<dbReference type="InterPro" id="IPR013132">
    <property type="entry name" value="PseI/NeuA/B-like_N"/>
</dbReference>
<feature type="domain" description="AFP-like" evidence="1">
    <location>
        <begin position="311"/>
        <end position="364"/>
    </location>
</feature>
<dbReference type="InterPro" id="IPR051690">
    <property type="entry name" value="PseI-like"/>
</dbReference>
<dbReference type="AlphaFoldDB" id="A0A367ZNS7"/>
<dbReference type="InterPro" id="IPR036732">
    <property type="entry name" value="AFP_Neu5c_C_sf"/>
</dbReference>
<proteinExistence type="predicted"/>
<dbReference type="PANTHER" id="PTHR42966">
    <property type="entry name" value="N-ACETYLNEURAMINATE SYNTHASE"/>
    <property type="match status" value="1"/>
</dbReference>
<dbReference type="NCBIfam" id="TIGR03569">
    <property type="entry name" value="NeuB_NnaB"/>
    <property type="match status" value="1"/>
</dbReference>
<dbReference type="SMART" id="SM00858">
    <property type="entry name" value="SAF"/>
    <property type="match status" value="1"/>
</dbReference>
<sequence>MARTLIIAEAGVNHNGSLARAREMVTAAARAGANYVKFQIFRTAALVTRTAAKADYQTRAGGVGPTQYDMLQALELAPDDFRALQAACREAGIGFLASPFDEESLAFLVRELQVDLLKLGSGELTNPLLLLAAARSGRPVILSTGMATLGEIEEALGVLAFGLSEMDPAHGRAALSPAAFQAAWLDRAARQRVAERVRLLHCTTEYPARFSDANLRAMATLRAAFGLEVGFSDHTPGIALPLAAVALGATIIEKHFTLDRNLPGPDHRASLEPAELRAMVEGIRAVEAGLGDPTRPLAPAEMRNRAAARKSLVALRPIAAGEVFTPDNLGIKRPGTGLSPMRYFALLGRPARRAYAADELVEDA</sequence>
<dbReference type="Pfam" id="PF08666">
    <property type="entry name" value="SAF"/>
    <property type="match status" value="1"/>
</dbReference>
<dbReference type="SUPFAM" id="SSF51269">
    <property type="entry name" value="AFP III-like domain"/>
    <property type="match status" value="1"/>
</dbReference>
<dbReference type="PROSITE" id="PS50844">
    <property type="entry name" value="AFP_LIKE"/>
    <property type="match status" value="1"/>
</dbReference>
<organism evidence="2 3">
    <name type="scientific">Candidatus Ozemobacter sibiricus</name>
    <dbReference type="NCBI Taxonomy" id="2268124"/>
    <lineage>
        <taxon>Bacteria</taxon>
        <taxon>Candidatus Ozemobacteria</taxon>
        <taxon>Candidatus Ozemobacterales</taxon>
        <taxon>Candidatus Ozemobacteraceae</taxon>
        <taxon>Candidatus Ozemobacter</taxon>
    </lineage>
</organism>
<gene>
    <name evidence="2" type="ORF">OZSIB_3932</name>
</gene>
<reference evidence="2 3" key="1">
    <citation type="submission" date="2018-05" db="EMBL/GenBank/DDBJ databases">
        <title>A metagenomic window into the 2 km-deep terrestrial subsurface aquifer revealed taxonomically and functionally diverse microbial community comprising novel uncultured bacterial lineages.</title>
        <authorList>
            <person name="Kadnikov V.V."/>
            <person name="Mardanov A.V."/>
            <person name="Beletsky A.V."/>
            <person name="Banks D."/>
            <person name="Pimenov N.V."/>
            <person name="Frank Y.A."/>
            <person name="Karnachuk O.V."/>
            <person name="Ravin N.V."/>
        </authorList>
    </citation>
    <scope>NUCLEOTIDE SEQUENCE [LARGE SCALE GENOMIC DNA]</scope>
    <source>
        <strain evidence="2">BY5</strain>
    </source>
</reference>
<dbReference type="Gene3D" id="3.20.20.70">
    <property type="entry name" value="Aldolase class I"/>
    <property type="match status" value="1"/>
</dbReference>
<dbReference type="InterPro" id="IPR013974">
    <property type="entry name" value="SAF"/>
</dbReference>
<dbReference type="Pfam" id="PF03102">
    <property type="entry name" value="NeuB"/>
    <property type="match status" value="1"/>
</dbReference>
<dbReference type="SUPFAM" id="SSF51569">
    <property type="entry name" value="Aldolase"/>
    <property type="match status" value="1"/>
</dbReference>
<dbReference type="Proteomes" id="UP000252355">
    <property type="component" value="Unassembled WGS sequence"/>
</dbReference>
<dbReference type="InterPro" id="IPR006190">
    <property type="entry name" value="SAF_AFP_Neu5Ac"/>
</dbReference>
<dbReference type="GO" id="GO:0016051">
    <property type="term" value="P:carbohydrate biosynthetic process"/>
    <property type="evidence" value="ECO:0007669"/>
    <property type="project" value="InterPro"/>
</dbReference>